<gene>
    <name evidence="1" type="ORF">G5575_16800</name>
</gene>
<evidence type="ECO:0000313" key="1">
    <source>
        <dbReference type="EMBL" id="NGP19080.1"/>
    </source>
</evidence>
<reference evidence="1 2" key="1">
    <citation type="submission" date="2020-02" db="EMBL/GenBank/DDBJ databases">
        <authorList>
            <person name="Khan S.A."/>
            <person name="Jeon C.O."/>
            <person name="Chun B.H."/>
        </authorList>
    </citation>
    <scope>NUCLEOTIDE SEQUENCE [LARGE SCALE GENOMIC DNA]</scope>
    <source>
        <strain evidence="1 2">H239</strain>
    </source>
</reference>
<dbReference type="InterPro" id="IPR025528">
    <property type="entry name" value="BrnA_antitoxin"/>
</dbReference>
<name>A0A6M1SPN6_9HYPH</name>
<dbReference type="Pfam" id="PF14384">
    <property type="entry name" value="BrnA_antitoxin"/>
    <property type="match status" value="1"/>
</dbReference>
<evidence type="ECO:0000313" key="2">
    <source>
        <dbReference type="Proteomes" id="UP000474802"/>
    </source>
</evidence>
<comment type="caution">
    <text evidence="1">The sequence shown here is derived from an EMBL/GenBank/DDBJ whole genome shotgun (WGS) entry which is preliminary data.</text>
</comment>
<reference evidence="1 2" key="2">
    <citation type="submission" date="2020-03" db="EMBL/GenBank/DDBJ databases">
        <title>Devosia chinhatensis sp. nov., isolated from a hexachlorocyclohexane (HCH) dump site in India.</title>
        <authorList>
            <person name="Kumar M."/>
            <person name="Lal R."/>
        </authorList>
    </citation>
    <scope>NUCLEOTIDE SEQUENCE [LARGE SCALE GENOMIC DNA]</scope>
    <source>
        <strain evidence="1 2">H239</strain>
    </source>
</reference>
<sequence>MNKEFREGLGFTKEDWDAVDSPELTDEQLAGLKPLSEFDPELYARIRRARGRPAVAAPKQQISLRLDPDVIEKFKATGKGWQARINDVLKAAKLD</sequence>
<dbReference type="EMBL" id="JAALFG010000004">
    <property type="protein sequence ID" value="NGP19080.1"/>
    <property type="molecule type" value="Genomic_DNA"/>
</dbReference>
<accession>A0A6M1SPN6</accession>
<proteinExistence type="predicted"/>
<dbReference type="AlphaFoldDB" id="A0A6M1SPN6"/>
<keyword evidence="2" id="KW-1185">Reference proteome</keyword>
<dbReference type="RefSeq" id="WP_164535326.1">
    <property type="nucleotide sequence ID" value="NZ_JAALFG010000004.1"/>
</dbReference>
<protein>
    <recommendedName>
        <fullName evidence="3">BrnA antitoxin family protein</fullName>
    </recommendedName>
</protein>
<evidence type="ECO:0008006" key="3">
    <source>
        <dbReference type="Google" id="ProtNLM"/>
    </source>
</evidence>
<dbReference type="Proteomes" id="UP000474802">
    <property type="component" value="Unassembled WGS sequence"/>
</dbReference>
<organism evidence="1 2">
    <name type="scientific">Devosia aurantiaca</name>
    <dbReference type="NCBI Taxonomy" id="2714858"/>
    <lineage>
        <taxon>Bacteria</taxon>
        <taxon>Pseudomonadati</taxon>
        <taxon>Pseudomonadota</taxon>
        <taxon>Alphaproteobacteria</taxon>
        <taxon>Hyphomicrobiales</taxon>
        <taxon>Devosiaceae</taxon>
        <taxon>Devosia</taxon>
    </lineage>
</organism>